<dbReference type="EMBL" id="JAWLKB010000066">
    <property type="protein sequence ID" value="MDV6271674.1"/>
    <property type="molecule type" value="Genomic_DNA"/>
</dbReference>
<dbReference type="PANTHER" id="PTHR30011:SF16">
    <property type="entry name" value="C2H2 FINGER DOMAIN TRANSCRIPTION FACTOR (EUROFUNG)-RELATED"/>
    <property type="match status" value="1"/>
</dbReference>
<feature type="domain" description="Luciferase-like" evidence="7">
    <location>
        <begin position="32"/>
        <end position="312"/>
    </location>
</feature>
<gene>
    <name evidence="8" type="ORF">R3Q16_34355</name>
</gene>
<keyword evidence="9" id="KW-1185">Reference proteome</keyword>
<dbReference type="InterPro" id="IPR011251">
    <property type="entry name" value="Luciferase-like_dom"/>
</dbReference>
<dbReference type="InterPro" id="IPR051260">
    <property type="entry name" value="Diverse_substr_monoxygenases"/>
</dbReference>
<evidence type="ECO:0000313" key="8">
    <source>
        <dbReference type="EMBL" id="MDV6271674.1"/>
    </source>
</evidence>
<dbReference type="Pfam" id="PF00296">
    <property type="entry name" value="Bac_luciferase"/>
    <property type="match status" value="1"/>
</dbReference>
<evidence type="ECO:0000256" key="2">
    <source>
        <dbReference type="ARBA" id="ARBA00022643"/>
    </source>
</evidence>
<organism evidence="8 9">
    <name type="scientific">Rhodococcus globerulus</name>
    <dbReference type="NCBI Taxonomy" id="33008"/>
    <lineage>
        <taxon>Bacteria</taxon>
        <taxon>Bacillati</taxon>
        <taxon>Actinomycetota</taxon>
        <taxon>Actinomycetes</taxon>
        <taxon>Mycobacteriales</taxon>
        <taxon>Nocardiaceae</taxon>
        <taxon>Rhodococcus</taxon>
    </lineage>
</organism>
<evidence type="ECO:0000259" key="7">
    <source>
        <dbReference type="Pfam" id="PF00296"/>
    </source>
</evidence>
<dbReference type="SUPFAM" id="SSF51679">
    <property type="entry name" value="Bacterial luciferase-like"/>
    <property type="match status" value="1"/>
</dbReference>
<evidence type="ECO:0000313" key="9">
    <source>
        <dbReference type="Proteomes" id="UP001185927"/>
    </source>
</evidence>
<evidence type="ECO:0000256" key="5">
    <source>
        <dbReference type="ARBA" id="ARBA00033748"/>
    </source>
</evidence>
<dbReference type="PANTHER" id="PTHR30011">
    <property type="entry name" value="ALKANESULFONATE MONOOXYGENASE-RELATED"/>
    <property type="match status" value="1"/>
</dbReference>
<dbReference type="NCBIfam" id="TIGR03860">
    <property type="entry name" value="FMN_nitrolo"/>
    <property type="match status" value="1"/>
</dbReference>
<accession>A0ABU4C5W8</accession>
<evidence type="ECO:0000256" key="6">
    <source>
        <dbReference type="SAM" id="MobiDB-lite"/>
    </source>
</evidence>
<protein>
    <submittedName>
        <fullName evidence="8">NtaA/DmoA family FMN-dependent monooxygenase</fullName>
        <ecNumber evidence="8">1.14.-.-</ecNumber>
    </submittedName>
</protein>
<name>A0ABU4C5W8_RHOGO</name>
<keyword evidence="3 8" id="KW-0560">Oxidoreductase</keyword>
<dbReference type="GO" id="GO:0004497">
    <property type="term" value="F:monooxygenase activity"/>
    <property type="evidence" value="ECO:0007669"/>
    <property type="project" value="UniProtKB-KW"/>
</dbReference>
<sequence length="447" mass="48185">MTRQAHLNVSVSTSGGHHEAGWLVQDYDTAADGGISNFRSATRTAERGVLDSVFLADSPSLTRFRARYFPQIRWDPITLLAVLGADTSHIGLFGTASTTYNEPYELARRFATLDHTTGGRAGWNIVTTGNAAAAANFGREGHPEHDNRYARAAEFVDVVRRLWDGWESDAIVGDRSSGVWAEPDRIHPADFHGEFYDVAGALPVPRSPQGHPVLAQAGSSPAGVDLAGQFADVVFTPQPTIAAGKAFRAKLQAASRQHGRDENSVRILPGLAFVLGSTEQEATGRRRELEDRADPELRWRNLAHNAGLDQSLIDPNLPLSPDVAATAEGSTFAQYIVTEALASGRPFGELGAVLTGLPGGLEFTGTPEQLADLIESWVLEGGSDGFTLQPTTVPDSLELFVDHVVPILQKRGVHRTEYSGTTLRDHLGLPDVPSPHRTPVSADSDRR</sequence>
<dbReference type="EC" id="1.14.-.-" evidence="8"/>
<evidence type="ECO:0000256" key="4">
    <source>
        <dbReference type="ARBA" id="ARBA00023033"/>
    </source>
</evidence>
<keyword evidence="2" id="KW-0288">FMN</keyword>
<dbReference type="RefSeq" id="WP_317546294.1">
    <property type="nucleotide sequence ID" value="NZ_JAWLKB010000066.1"/>
</dbReference>
<proteinExistence type="inferred from homology"/>
<keyword evidence="4 8" id="KW-0503">Monooxygenase</keyword>
<dbReference type="InterPro" id="IPR016215">
    <property type="entry name" value="NTA_MOA"/>
</dbReference>
<dbReference type="InterPro" id="IPR036661">
    <property type="entry name" value="Luciferase-like_sf"/>
</dbReference>
<reference evidence="8 9" key="1">
    <citation type="submission" date="2023-10" db="EMBL/GenBank/DDBJ databases">
        <title>Development of a sustainable strategy for remediation of hydrocarbon-contaminated territories based on the waste exchange concept.</title>
        <authorList>
            <person name="Krivoruchko A."/>
        </authorList>
    </citation>
    <scope>NUCLEOTIDE SEQUENCE [LARGE SCALE GENOMIC DNA]</scope>
    <source>
        <strain evidence="8 9">IEGM 1203</strain>
    </source>
</reference>
<keyword evidence="1" id="KW-0285">Flavoprotein</keyword>
<evidence type="ECO:0000256" key="3">
    <source>
        <dbReference type="ARBA" id="ARBA00023002"/>
    </source>
</evidence>
<dbReference type="CDD" id="cd01095">
    <property type="entry name" value="Nitrilotriacetate_monoxgenase"/>
    <property type="match status" value="1"/>
</dbReference>
<feature type="region of interest" description="Disordered" evidence="6">
    <location>
        <begin position="423"/>
        <end position="447"/>
    </location>
</feature>
<dbReference type="Proteomes" id="UP001185927">
    <property type="component" value="Unassembled WGS sequence"/>
</dbReference>
<evidence type="ECO:0000256" key="1">
    <source>
        <dbReference type="ARBA" id="ARBA00022630"/>
    </source>
</evidence>
<comment type="similarity">
    <text evidence="5">Belongs to the NtaA/SnaA/DszA monooxygenase family.</text>
</comment>
<comment type="caution">
    <text evidence="8">The sequence shown here is derived from an EMBL/GenBank/DDBJ whole genome shotgun (WGS) entry which is preliminary data.</text>
</comment>
<dbReference type="PIRSF" id="PIRSF000337">
    <property type="entry name" value="NTA_MOA"/>
    <property type="match status" value="1"/>
</dbReference>
<dbReference type="Gene3D" id="3.20.20.30">
    <property type="entry name" value="Luciferase-like domain"/>
    <property type="match status" value="1"/>
</dbReference>